<dbReference type="Proteomes" id="UP000887568">
    <property type="component" value="Unplaced"/>
</dbReference>
<dbReference type="SUPFAM" id="SSF50814">
    <property type="entry name" value="Lipocalins"/>
    <property type="match status" value="1"/>
</dbReference>
<dbReference type="InterPro" id="IPR012674">
    <property type="entry name" value="Calycin"/>
</dbReference>
<keyword evidence="3" id="KW-1185">Reference proteome</keyword>
<proteinExistence type="inferred from homology"/>
<reference evidence="2" key="1">
    <citation type="submission" date="2022-11" db="UniProtKB">
        <authorList>
            <consortium name="EnsemblMetazoa"/>
        </authorList>
    </citation>
    <scope>IDENTIFICATION</scope>
</reference>
<dbReference type="GO" id="GO:0008289">
    <property type="term" value="F:lipid binding"/>
    <property type="evidence" value="ECO:0007669"/>
    <property type="project" value="InterPro"/>
</dbReference>
<evidence type="ECO:0000313" key="2">
    <source>
        <dbReference type="EnsemblMetazoa" id="XP_038075847.1"/>
    </source>
</evidence>
<sequence>MPADFSGKWVSGKSEGWDVFLSKFGIPVDKIPTDIKVTEEISQSGDKINIKTTNNKDDNVKEVTINVGSNHKGMVAPGVEMEFTTAWEGAKLVLQKVGGKGGSSRELVGAQMLVTVDADGTIAKSYYDKA</sequence>
<dbReference type="GeneID" id="119743501"/>
<dbReference type="RefSeq" id="XP_038075847.1">
    <property type="nucleotide sequence ID" value="XM_038219919.1"/>
</dbReference>
<evidence type="ECO:0000256" key="1">
    <source>
        <dbReference type="ARBA" id="ARBA00008390"/>
    </source>
</evidence>
<dbReference type="PANTHER" id="PTHR11955">
    <property type="entry name" value="FATTY ACID BINDING PROTEIN"/>
    <property type="match status" value="1"/>
</dbReference>
<comment type="similarity">
    <text evidence="1">Belongs to the calycin superfamily. Fatty-acid binding protein (FABP) family.</text>
</comment>
<name>A0A914BK70_PATMI</name>
<dbReference type="InterPro" id="IPR031259">
    <property type="entry name" value="ILBP"/>
</dbReference>
<dbReference type="EnsemblMetazoa" id="XM_038219919.1">
    <property type="protein sequence ID" value="XP_038075847.1"/>
    <property type="gene ID" value="LOC119743501"/>
</dbReference>
<dbReference type="Gene3D" id="2.40.128.20">
    <property type="match status" value="1"/>
</dbReference>
<dbReference type="AlphaFoldDB" id="A0A914BK70"/>
<dbReference type="OMA" id="TEEISQC"/>
<accession>A0A914BK70</accession>
<evidence type="ECO:0000313" key="3">
    <source>
        <dbReference type="Proteomes" id="UP000887568"/>
    </source>
</evidence>
<dbReference type="CDD" id="cd00742">
    <property type="entry name" value="FABP"/>
    <property type="match status" value="1"/>
</dbReference>
<protein>
    <submittedName>
        <fullName evidence="2">Uncharacterized protein</fullName>
    </submittedName>
</protein>
<organism evidence="2 3">
    <name type="scientific">Patiria miniata</name>
    <name type="common">Bat star</name>
    <name type="synonym">Asterina miniata</name>
    <dbReference type="NCBI Taxonomy" id="46514"/>
    <lineage>
        <taxon>Eukaryota</taxon>
        <taxon>Metazoa</taxon>
        <taxon>Echinodermata</taxon>
        <taxon>Eleutherozoa</taxon>
        <taxon>Asterozoa</taxon>
        <taxon>Asteroidea</taxon>
        <taxon>Valvatacea</taxon>
        <taxon>Valvatida</taxon>
        <taxon>Asterinidae</taxon>
        <taxon>Patiria</taxon>
    </lineage>
</organism>
<dbReference type="OrthoDB" id="354351at2759"/>